<dbReference type="CDD" id="cd14966">
    <property type="entry name" value="7tmD_STE3"/>
    <property type="match status" value="1"/>
</dbReference>
<dbReference type="PANTHER" id="PTHR28097:SF1">
    <property type="entry name" value="PHEROMONE A FACTOR RECEPTOR"/>
    <property type="match status" value="1"/>
</dbReference>
<feature type="domain" description="UDENN FNIP1/2-type" evidence="17">
    <location>
        <begin position="145"/>
        <end position="877"/>
    </location>
</feature>
<keyword evidence="11" id="KW-0297">G-protein coupled receptor</keyword>
<evidence type="ECO:0000256" key="2">
    <source>
        <dbReference type="ARBA" id="ARBA00010162"/>
    </source>
</evidence>
<evidence type="ECO:0000256" key="11">
    <source>
        <dbReference type="ARBA" id="ARBA00023040"/>
    </source>
</evidence>
<dbReference type="GO" id="GO:0005737">
    <property type="term" value="C:cytoplasm"/>
    <property type="evidence" value="ECO:0007669"/>
    <property type="project" value="UniProtKB-ARBA"/>
</dbReference>
<keyword evidence="19" id="KW-1185">Reference proteome</keyword>
<feature type="region of interest" description="Disordered" evidence="15">
    <location>
        <begin position="1"/>
        <end position="26"/>
    </location>
</feature>
<comment type="subcellular location">
    <subcellularLocation>
        <location evidence="1">Membrane</location>
        <topology evidence="1">Multi-pass membrane protein</topology>
    </subcellularLocation>
</comment>
<sequence>MLGNLFNKNNRRNQNNNNKSKNDFNEANNNYSISVTSVKDNFISDNDFASTSSKVFQNFNNYSSNNHHLKPTTVVAKSATGAFLGSNLDDISHSQQKKYFHHSHHITNPPILDHISDDLKYCLFGTKNVLYSNTTDTTQMATIKDKNYAFRILIAEETGQIACRNNYKVSLDYSFPRGSDIEKIRPNELKQYTFGSMVRTNDSLKDNEKFRVIPNSEFILITKIFHFKTIPNRFSISLCIPKILLSVITECWSDIKQWLDLTQSLTILQLEKIVIDNTITNYNVGLLPPDYNSHFPKVVDTIVHDLQRRMIPCFKAFSEIPRLFIYPEICPEFVNTWFKEVFNWIEIKDGPKLNFLSTLIATILLDVKDFLIENKSTRLVLLSGNPLVANKLVFILANLLEPRFRGSLDLFNKPHPDKNINNNNISKPTNPIKEENIEDTVTIDKILTYNNKSRKNKEHNIDKSSLTPTKETDSISNILINSPSSQIFYDSKKGWEIPQKKSSSFRSTSLSSDDSIAEVIQPSSFNSGSSSLRYLSTSISSQPGSYGSWFGKKPSLHRFLSQSPSIKNNDSWERVSIISNPYSLQTCNNNTNINGCINNYCSPYSSNSNSNSNINCTVQRSSSGTSLFQNFNRLYNTGSTSNQTPQPSPSISEYDEYPWFGTTPESPRMESGSLTINNKPLWQNKPLNNINITRDCQKISQSNVIDDAFERICISSSAIYYDNDNDNNMLFGGSISKGTDTHAAVLELNYEPPSKRDGFLETLPRYTSYITHFNYWFQIQAIPITPDSERHIISAMKKDLQKDLYSNTFYVSLRSREIKKIIMKKDIKSEAEVNLKQRIRMIFNNGKYGHVTTEFMNCIEFVNNSVKKARTFLCTLAIIVLQPPLFWHAHTRNLPAVILILWLLIINIINIINAAIWSGNDFMSTWDGKVWCDIAIKIDTGASVGIPCAITDIVYNLHTILRATTVLENWNSYRKIIRDLLICLLSPAIVMATSYILQVFRYSILRYNGCQNAFSNTWPTLLLYQLWIVLWAIFAAFYSFLVLFVFYKKRKDVKDILYCTNSGLNITRFARLLILCFVIILIMLPLSLYGLVQNAHNLEGHYSFKGIRSSALWNVIIKIDLGKPLYTVWIYILASYLVFLVFGLGSDALSMYVNFLRTIGLGFIVDNINNFYKNKKETRIGKLLNYMVNPNTLAHTSSFQGSDNEYRNYLNENSLGCKIPNTQIYVNYDMPETREERFYSKFEKKRYDLESKYLEQEINIDDGEYIPYLDDEISKEEQILFPSLRMENETEISKDYNNRDNMRFPNLEGNIMQELEDLDSEEIGKDLLENPFTTPIIQKFSSETNEN</sequence>
<dbReference type="Pfam" id="PF02076">
    <property type="entry name" value="STE3"/>
    <property type="match status" value="1"/>
</dbReference>
<dbReference type="GO" id="GO:0015031">
    <property type="term" value="P:protein transport"/>
    <property type="evidence" value="ECO:0007669"/>
    <property type="project" value="UniProtKB-KW"/>
</dbReference>
<feature type="transmembrane region" description="Helical" evidence="16">
    <location>
        <begin position="1072"/>
        <end position="1092"/>
    </location>
</feature>
<feature type="transmembrane region" description="Helical" evidence="16">
    <location>
        <begin position="1024"/>
        <end position="1047"/>
    </location>
</feature>
<keyword evidence="14" id="KW-0807">Transducer</keyword>
<protein>
    <recommendedName>
        <fullName evidence="4">Protein LST4</fullName>
    </recommendedName>
</protein>
<keyword evidence="13" id="KW-0675">Receptor</keyword>
<proteinExistence type="inferred from homology"/>
<evidence type="ECO:0000313" key="19">
    <source>
        <dbReference type="Proteomes" id="UP001306508"/>
    </source>
</evidence>
<evidence type="ECO:0000256" key="4">
    <source>
        <dbReference type="ARBA" id="ARBA00013394"/>
    </source>
</evidence>
<dbReference type="InterPro" id="IPR001499">
    <property type="entry name" value="GPCR_STE3"/>
</dbReference>
<dbReference type="PANTHER" id="PTHR28097">
    <property type="entry name" value="PHEROMONE A FACTOR RECEPTOR"/>
    <property type="match status" value="1"/>
</dbReference>
<keyword evidence="9" id="KW-0029">Amino-acid transport</keyword>
<dbReference type="InterPro" id="IPR037545">
    <property type="entry name" value="DENN_FNIP1/2"/>
</dbReference>
<feature type="transmembrane region" description="Helical" evidence="16">
    <location>
        <begin position="1128"/>
        <end position="1149"/>
    </location>
</feature>
<dbReference type="Proteomes" id="UP001306508">
    <property type="component" value="Unassembled WGS sequence"/>
</dbReference>
<dbReference type="PROSITE" id="PS51836">
    <property type="entry name" value="DENN_FNIP12"/>
    <property type="match status" value="1"/>
</dbReference>
<keyword evidence="5" id="KW-0813">Transport</keyword>
<feature type="transmembrane region" description="Helical" evidence="16">
    <location>
        <begin position="896"/>
        <end position="916"/>
    </location>
</feature>
<evidence type="ECO:0000256" key="15">
    <source>
        <dbReference type="SAM" id="MobiDB-lite"/>
    </source>
</evidence>
<dbReference type="Pfam" id="PF18639">
    <property type="entry name" value="Longin_2"/>
    <property type="match status" value="1"/>
</dbReference>
<dbReference type="GO" id="GO:0000750">
    <property type="term" value="P:pheromone-dependent signal transduction involved in conjugation with cellular fusion"/>
    <property type="evidence" value="ECO:0007669"/>
    <property type="project" value="TreeGrafter"/>
</dbReference>
<feature type="transmembrane region" description="Helical" evidence="16">
    <location>
        <begin position="980"/>
        <end position="1004"/>
    </location>
</feature>
<keyword evidence="8" id="KW-0653">Protein transport</keyword>
<evidence type="ECO:0000256" key="12">
    <source>
        <dbReference type="ARBA" id="ARBA00023136"/>
    </source>
</evidence>
<accession>A0AAN7WQF3</accession>
<name>A0AAN7WQF3_9SACH</name>
<evidence type="ECO:0000256" key="14">
    <source>
        <dbReference type="ARBA" id="ARBA00023224"/>
    </source>
</evidence>
<evidence type="ECO:0000256" key="10">
    <source>
        <dbReference type="ARBA" id="ARBA00022989"/>
    </source>
</evidence>
<evidence type="ECO:0000256" key="7">
    <source>
        <dbReference type="ARBA" id="ARBA00022692"/>
    </source>
</evidence>
<comment type="similarity">
    <text evidence="2">Belongs to the LST4 family.</text>
</comment>
<reference evidence="19" key="1">
    <citation type="submission" date="2023-07" db="EMBL/GenBank/DDBJ databases">
        <title>A draft genome of Kazachstania heterogenica Y-27499.</title>
        <authorList>
            <person name="Donic C."/>
            <person name="Kralova J.S."/>
            <person name="Fidel L."/>
            <person name="Ben-Dor S."/>
            <person name="Jung S."/>
        </authorList>
    </citation>
    <scope>NUCLEOTIDE SEQUENCE [LARGE SCALE GENOMIC DNA]</scope>
    <source>
        <strain evidence="19">Y27499</strain>
    </source>
</reference>
<evidence type="ECO:0000256" key="6">
    <source>
        <dbReference type="ARBA" id="ARBA00022507"/>
    </source>
</evidence>
<evidence type="ECO:0000256" key="8">
    <source>
        <dbReference type="ARBA" id="ARBA00022927"/>
    </source>
</evidence>
<dbReference type="PRINTS" id="PR00899">
    <property type="entry name" value="GPCRSTE3"/>
</dbReference>
<keyword evidence="12 16" id="KW-0472">Membrane</keyword>
<dbReference type="GO" id="GO:0005886">
    <property type="term" value="C:plasma membrane"/>
    <property type="evidence" value="ECO:0007669"/>
    <property type="project" value="TreeGrafter"/>
</dbReference>
<dbReference type="InterPro" id="IPR041153">
    <property type="entry name" value="LST4_longin"/>
</dbReference>
<evidence type="ECO:0000256" key="3">
    <source>
        <dbReference type="ARBA" id="ARBA00011085"/>
    </source>
</evidence>
<keyword evidence="10 16" id="KW-1133">Transmembrane helix</keyword>
<dbReference type="GO" id="GO:0006865">
    <property type="term" value="P:amino acid transport"/>
    <property type="evidence" value="ECO:0007669"/>
    <property type="project" value="UniProtKB-KW"/>
</dbReference>
<evidence type="ECO:0000256" key="5">
    <source>
        <dbReference type="ARBA" id="ARBA00022448"/>
    </source>
</evidence>
<comment type="similarity">
    <text evidence="3">Belongs to the G-protein coupled receptor 4 family.</text>
</comment>
<keyword evidence="6" id="KW-0589">Pheromone response</keyword>
<dbReference type="GO" id="GO:0004932">
    <property type="term" value="F:mating-type factor pheromone receptor activity"/>
    <property type="evidence" value="ECO:0007669"/>
    <property type="project" value="InterPro"/>
</dbReference>
<comment type="caution">
    <text evidence="18">The sequence shown here is derived from an EMBL/GenBank/DDBJ whole genome shotgun (WGS) entry which is preliminary data.</text>
</comment>
<dbReference type="EMBL" id="JAWIZZ010000047">
    <property type="protein sequence ID" value="KAK5779587.1"/>
    <property type="molecule type" value="Genomic_DNA"/>
</dbReference>
<evidence type="ECO:0000313" key="18">
    <source>
        <dbReference type="EMBL" id="KAK5779587.1"/>
    </source>
</evidence>
<evidence type="ECO:0000256" key="9">
    <source>
        <dbReference type="ARBA" id="ARBA00022970"/>
    </source>
</evidence>
<organism evidence="18 19">
    <name type="scientific">Arxiozyma heterogenica</name>
    <dbReference type="NCBI Taxonomy" id="278026"/>
    <lineage>
        <taxon>Eukaryota</taxon>
        <taxon>Fungi</taxon>
        <taxon>Dikarya</taxon>
        <taxon>Ascomycota</taxon>
        <taxon>Saccharomycotina</taxon>
        <taxon>Saccharomycetes</taxon>
        <taxon>Saccharomycetales</taxon>
        <taxon>Saccharomycetaceae</taxon>
        <taxon>Arxiozyma</taxon>
    </lineage>
</organism>
<evidence type="ECO:0000256" key="16">
    <source>
        <dbReference type="SAM" id="Phobius"/>
    </source>
</evidence>
<gene>
    <name evidence="18" type="ORF">RI543_003479</name>
</gene>
<evidence type="ECO:0000259" key="17">
    <source>
        <dbReference type="PROSITE" id="PS51836"/>
    </source>
</evidence>
<keyword evidence="7 16" id="KW-0812">Transmembrane</keyword>
<evidence type="ECO:0000256" key="1">
    <source>
        <dbReference type="ARBA" id="ARBA00004141"/>
    </source>
</evidence>
<evidence type="ECO:0000256" key="13">
    <source>
        <dbReference type="ARBA" id="ARBA00023170"/>
    </source>
</evidence>